<feature type="domain" description="N-acetyltransferase" evidence="1">
    <location>
        <begin position="1"/>
        <end position="95"/>
    </location>
</feature>
<dbReference type="Proteomes" id="UP000664701">
    <property type="component" value="Chromosome"/>
</dbReference>
<sequence length="95" mass="11296">MKEKHHHFLRVYEDVKTKQVVGYVHAEIYDNLYSETMFNVMGLAVLETHQQQGIGKQLMDEVELEAKRRNYLAIRLNSGENRSNAHPFYKKWDTK</sequence>
<dbReference type="InterPro" id="IPR000182">
    <property type="entry name" value="GNAT_dom"/>
</dbReference>
<reference evidence="2 3" key="2">
    <citation type="submission" date="2024-03" db="EMBL/GenBank/DDBJ databases">
        <title>The Genome Sequence of Enterococcus sp. DIV2402.</title>
        <authorList>
            <consortium name="The Broad Institute Genomics Platform"/>
            <consortium name="The Broad Institute Microbial Omics Core"/>
            <consortium name="The Broad Institute Genomic Center for Infectious Diseases"/>
            <person name="Earl A."/>
            <person name="Manson A."/>
            <person name="Gilmore M."/>
            <person name="Schwartman J."/>
            <person name="Shea T."/>
            <person name="Abouelleil A."/>
            <person name="Cao P."/>
            <person name="Chapman S."/>
            <person name="Cusick C."/>
            <person name="Young S."/>
            <person name="Neafsey D."/>
            <person name="Nusbaum C."/>
            <person name="Birren B."/>
        </authorList>
    </citation>
    <scope>NUCLEOTIDE SEQUENCE [LARGE SCALE GENOMIC DNA]</scope>
    <source>
        <strain evidence="2 3">DIV2402</strain>
    </source>
</reference>
<accession>A0ABZ2SRI2</accession>
<gene>
    <name evidence="2" type="ORF">DOK78_001669</name>
</gene>
<dbReference type="PROSITE" id="PS51186">
    <property type="entry name" value="GNAT"/>
    <property type="match status" value="1"/>
</dbReference>
<protein>
    <recommendedName>
        <fullName evidence="1">N-acetyltransferase domain-containing protein</fullName>
    </recommendedName>
</protein>
<organism evidence="2 3">
    <name type="scientific">Candidatus Enterococcus lowellii</name>
    <dbReference type="NCBI Taxonomy" id="2230877"/>
    <lineage>
        <taxon>Bacteria</taxon>
        <taxon>Bacillati</taxon>
        <taxon>Bacillota</taxon>
        <taxon>Bacilli</taxon>
        <taxon>Lactobacillales</taxon>
        <taxon>Enterococcaceae</taxon>
        <taxon>Enterococcus</taxon>
    </lineage>
</organism>
<dbReference type="EMBL" id="CP147251">
    <property type="protein sequence ID" value="WYJ77031.1"/>
    <property type="molecule type" value="Genomic_DNA"/>
</dbReference>
<name>A0ABZ2SRI2_9ENTE</name>
<evidence type="ECO:0000259" key="1">
    <source>
        <dbReference type="PROSITE" id="PS51186"/>
    </source>
</evidence>
<evidence type="ECO:0000313" key="3">
    <source>
        <dbReference type="Proteomes" id="UP000664701"/>
    </source>
</evidence>
<evidence type="ECO:0000313" key="2">
    <source>
        <dbReference type="EMBL" id="WYJ77031.1"/>
    </source>
</evidence>
<proteinExistence type="predicted"/>
<dbReference type="Gene3D" id="3.40.630.30">
    <property type="match status" value="1"/>
</dbReference>
<dbReference type="InterPro" id="IPR016181">
    <property type="entry name" value="Acyl_CoA_acyltransferase"/>
</dbReference>
<dbReference type="Pfam" id="PF13508">
    <property type="entry name" value="Acetyltransf_7"/>
    <property type="match status" value="1"/>
</dbReference>
<dbReference type="CDD" id="cd04301">
    <property type="entry name" value="NAT_SF"/>
    <property type="match status" value="1"/>
</dbReference>
<keyword evidence="3" id="KW-1185">Reference proteome</keyword>
<reference evidence="2 3" key="1">
    <citation type="submission" date="2021-03" db="EMBL/GenBank/DDBJ databases">
        <authorList>
            <person name="Gilmore M.S."/>
            <person name="Schwartzman J."/>
            <person name="Van Tyne D."/>
            <person name="Martin M."/>
            <person name="Earl A.M."/>
            <person name="Manson A.L."/>
            <person name="Straub T."/>
            <person name="Salamzade R."/>
            <person name="Saavedra J."/>
            <person name="Lebreton F."/>
            <person name="Prichula J."/>
            <person name="Schaufler K."/>
            <person name="Gaca A."/>
            <person name="Sgardioli B."/>
            <person name="Wagenaar J."/>
            <person name="Strong T."/>
        </authorList>
    </citation>
    <scope>NUCLEOTIDE SEQUENCE [LARGE SCALE GENOMIC DNA]</scope>
    <source>
        <strain evidence="2 3">DIV2402</strain>
    </source>
</reference>
<dbReference type="SUPFAM" id="SSF55729">
    <property type="entry name" value="Acyl-CoA N-acyltransferases (Nat)"/>
    <property type="match status" value="1"/>
</dbReference>